<organism evidence="1 2">
    <name type="scientific">Psychroserpens ponticola</name>
    <dbReference type="NCBI Taxonomy" id="2932268"/>
    <lineage>
        <taxon>Bacteria</taxon>
        <taxon>Pseudomonadati</taxon>
        <taxon>Bacteroidota</taxon>
        <taxon>Flavobacteriia</taxon>
        <taxon>Flavobacteriales</taxon>
        <taxon>Flavobacteriaceae</taxon>
        <taxon>Psychroserpens</taxon>
    </lineage>
</organism>
<name>A0ABY7RUL3_9FLAO</name>
<evidence type="ECO:0000313" key="2">
    <source>
        <dbReference type="Proteomes" id="UP001202717"/>
    </source>
</evidence>
<protein>
    <submittedName>
        <fullName evidence="1">Uncharacterized protein</fullName>
    </submittedName>
</protein>
<evidence type="ECO:0000313" key="1">
    <source>
        <dbReference type="EMBL" id="WCO00818.1"/>
    </source>
</evidence>
<dbReference type="RefSeq" id="WP_249995811.1">
    <property type="nucleotide sequence ID" value="NZ_CP116221.1"/>
</dbReference>
<proteinExistence type="predicted"/>
<gene>
    <name evidence="1" type="ORF">MUN68_012165</name>
</gene>
<keyword evidence="2" id="KW-1185">Reference proteome</keyword>
<sequence>MKKHILICLFVFGSLLVCQSQEWMTSLEAAKSLAYVQDKLLFVVWEDVTFQEYPVLMKNEQGVAVIDDLFSNESINEVIWEHFVPVIIGEQHYEELFNQIKGKRSQLYIDKFNDDTIKIMDVNGNIINAEIANYGYLDIAKFITKYAINTSFLKAEITNYRAQKEFNTAYRLASKYVDFSVLVNGNVRPEIVKLSNFYLKEAESYVTKDTSGLLKQKIELQKLKQPLVLGKAKKVLRQLKRIDVSELDSSNESLIAFLYFTSYILLKDENNASVWRSKVSLVNLKKANLIVKNNF</sequence>
<dbReference type="EMBL" id="CP116221">
    <property type="protein sequence ID" value="WCO00818.1"/>
    <property type="molecule type" value="Genomic_DNA"/>
</dbReference>
<dbReference type="Proteomes" id="UP001202717">
    <property type="component" value="Chromosome"/>
</dbReference>
<accession>A0ABY7RUL3</accession>
<reference evidence="1 2" key="1">
    <citation type="submission" date="2023-01" db="EMBL/GenBank/DDBJ databases">
        <title>Psychroserpens ponticola sp. nov., isolated from seawater.</title>
        <authorList>
            <person name="Kristyanto S."/>
            <person name="Jung J."/>
            <person name="Kim J.M."/>
            <person name="Jeon C.O."/>
        </authorList>
    </citation>
    <scope>NUCLEOTIDE SEQUENCE [LARGE SCALE GENOMIC DNA]</scope>
    <source>
        <strain evidence="1 2">MSW6</strain>
    </source>
</reference>